<keyword evidence="2" id="KW-0408">Iron</keyword>
<keyword evidence="6" id="KW-1185">Reference proteome</keyword>
<dbReference type="EMBL" id="JAZGQK010000012">
    <property type="protein sequence ID" value="MEE6259745.1"/>
    <property type="molecule type" value="Genomic_DNA"/>
</dbReference>
<dbReference type="SUPFAM" id="SSF63380">
    <property type="entry name" value="Riboflavin synthase domain-like"/>
    <property type="match status" value="1"/>
</dbReference>
<evidence type="ECO:0000256" key="3">
    <source>
        <dbReference type="ARBA" id="ARBA00023014"/>
    </source>
</evidence>
<dbReference type="RefSeq" id="WP_331214868.1">
    <property type="nucleotide sequence ID" value="NZ_JAZGQK010000012.1"/>
</dbReference>
<dbReference type="InterPro" id="IPR001433">
    <property type="entry name" value="OxRdtase_FAD/NAD-bd"/>
</dbReference>
<comment type="cofactor">
    <cofactor evidence="1">
        <name>FAD</name>
        <dbReference type="ChEBI" id="CHEBI:57692"/>
    </cofactor>
</comment>
<evidence type="ECO:0000313" key="5">
    <source>
        <dbReference type="EMBL" id="MEE6259745.1"/>
    </source>
</evidence>
<evidence type="ECO:0000259" key="4">
    <source>
        <dbReference type="PROSITE" id="PS51384"/>
    </source>
</evidence>
<dbReference type="Proteomes" id="UP001332243">
    <property type="component" value="Unassembled WGS sequence"/>
</dbReference>
<dbReference type="InterPro" id="IPR039261">
    <property type="entry name" value="FNR_nucleotide-bd"/>
</dbReference>
<keyword evidence="2" id="KW-0001">2Fe-2S</keyword>
<dbReference type="InterPro" id="IPR001709">
    <property type="entry name" value="Flavoprot_Pyr_Nucl_cyt_Rdtase"/>
</dbReference>
<comment type="caution">
    <text evidence="5">The sequence shown here is derived from an EMBL/GenBank/DDBJ whole genome shotgun (WGS) entry which is preliminary data.</text>
</comment>
<keyword evidence="2" id="KW-0479">Metal-binding</keyword>
<reference evidence="5 6" key="1">
    <citation type="submission" date="2024-01" db="EMBL/GenBank/DDBJ databases">
        <title>Genome insights into Plantactinospora sonchi sp. nov.</title>
        <authorList>
            <person name="Wang L."/>
        </authorList>
    </citation>
    <scope>NUCLEOTIDE SEQUENCE [LARGE SCALE GENOMIC DNA]</scope>
    <source>
        <strain evidence="5 6">NEAU-QY2</strain>
    </source>
</reference>
<sequence length="254" mass="27911">MARTAVPGRLSNRATWRVARLVDRRQETETAATLVLEVPDWPGHQPGQHVDLRLTADDGYQAARSYSISAPVDGDRVEVTVQRVPEGEVSPYLLDVFTVGDPVEVRGPIGGYFIWRVTDTAPVLLVGGGSGIAPLMAMVRARRAAGSRVPFRLVYSVRTERDIYFADELRRRVRDDQGLDVTYLYTREAPEGSPASPHRIGVADLNTHGWPPQLEPACYVCGPTGFVETVADILVGLGHEPRRVRTERFGPTGA</sequence>
<protein>
    <submittedName>
        <fullName evidence="5">Ferredoxin reductase</fullName>
    </submittedName>
</protein>
<dbReference type="InterPro" id="IPR017938">
    <property type="entry name" value="Riboflavin_synthase-like_b-brl"/>
</dbReference>
<name>A0ABU7RTH6_9ACTN</name>
<dbReference type="CDD" id="cd06217">
    <property type="entry name" value="FNR_iron_sulfur_binding_3"/>
    <property type="match status" value="1"/>
</dbReference>
<dbReference type="Pfam" id="PF00175">
    <property type="entry name" value="NAD_binding_1"/>
    <property type="match status" value="1"/>
</dbReference>
<keyword evidence="3" id="KW-0411">Iron-sulfur</keyword>
<dbReference type="PANTHER" id="PTHR47354">
    <property type="entry name" value="NADH OXIDOREDUCTASE HCR"/>
    <property type="match status" value="1"/>
</dbReference>
<evidence type="ECO:0000256" key="2">
    <source>
        <dbReference type="ARBA" id="ARBA00022714"/>
    </source>
</evidence>
<dbReference type="PRINTS" id="PR00371">
    <property type="entry name" value="FPNCR"/>
</dbReference>
<evidence type="ECO:0000256" key="1">
    <source>
        <dbReference type="ARBA" id="ARBA00001974"/>
    </source>
</evidence>
<dbReference type="PROSITE" id="PS51384">
    <property type="entry name" value="FAD_FR"/>
    <property type="match status" value="1"/>
</dbReference>
<dbReference type="Pfam" id="PF00970">
    <property type="entry name" value="FAD_binding_6"/>
    <property type="match status" value="1"/>
</dbReference>
<dbReference type="PANTHER" id="PTHR47354:SF5">
    <property type="entry name" value="PROTEIN RFBI"/>
    <property type="match status" value="1"/>
</dbReference>
<evidence type="ECO:0000313" key="6">
    <source>
        <dbReference type="Proteomes" id="UP001332243"/>
    </source>
</evidence>
<organism evidence="5 6">
    <name type="scientific">Plantactinospora sonchi</name>
    <dbReference type="NCBI Taxonomy" id="1544735"/>
    <lineage>
        <taxon>Bacteria</taxon>
        <taxon>Bacillati</taxon>
        <taxon>Actinomycetota</taxon>
        <taxon>Actinomycetes</taxon>
        <taxon>Micromonosporales</taxon>
        <taxon>Micromonosporaceae</taxon>
        <taxon>Plantactinospora</taxon>
    </lineage>
</organism>
<dbReference type="Gene3D" id="3.40.50.80">
    <property type="entry name" value="Nucleotide-binding domain of ferredoxin-NADP reductase (FNR) module"/>
    <property type="match status" value="1"/>
</dbReference>
<dbReference type="PRINTS" id="PR00410">
    <property type="entry name" value="PHEHYDRXLASE"/>
</dbReference>
<dbReference type="InterPro" id="IPR017927">
    <property type="entry name" value="FAD-bd_FR_type"/>
</dbReference>
<proteinExistence type="predicted"/>
<dbReference type="SUPFAM" id="SSF52343">
    <property type="entry name" value="Ferredoxin reductase-like, C-terminal NADP-linked domain"/>
    <property type="match status" value="1"/>
</dbReference>
<gene>
    <name evidence="5" type="ORF">V1633_14750</name>
</gene>
<dbReference type="InterPro" id="IPR050415">
    <property type="entry name" value="MRET"/>
</dbReference>
<feature type="domain" description="FAD-binding FR-type" evidence="4">
    <location>
        <begin position="14"/>
        <end position="115"/>
    </location>
</feature>
<dbReference type="Gene3D" id="2.40.30.10">
    <property type="entry name" value="Translation factors"/>
    <property type="match status" value="1"/>
</dbReference>
<dbReference type="InterPro" id="IPR008333">
    <property type="entry name" value="Cbr1-like_FAD-bd_dom"/>
</dbReference>
<accession>A0ABU7RTH6</accession>